<evidence type="ECO:0000313" key="5">
    <source>
        <dbReference type="EMBL" id="MFD1222135.1"/>
    </source>
</evidence>
<evidence type="ECO:0000256" key="2">
    <source>
        <dbReference type="SAM" id="MobiDB-lite"/>
    </source>
</evidence>
<dbReference type="Pfam" id="PF00496">
    <property type="entry name" value="SBP_bac_5"/>
    <property type="match status" value="1"/>
</dbReference>
<dbReference type="SUPFAM" id="SSF53850">
    <property type="entry name" value="Periplasmic binding protein-like II"/>
    <property type="match status" value="1"/>
</dbReference>
<sequence length="667" mass="75215">MQLIEHYAQLYRAWRPEHPQEEAAVTIPAIAACLHCTERNAKLIVKALLGRGWIGWRPGNGRGHSSRVRFLADVDRLLLEQAEAWIGTGQLQEAVKLLQSPLLTEQGRERLHDAIGRSFGFHNHKGGAEQRHLLRFPSYRKPGMLDPIYATRRTELHLIRQLFDTLVVFDPDRDTFAPGLAHHWERDEEARCWRFYLQKQVRFHNGAACKAEDVQRSLERLVRGEERPSPYSRLYAPIERIAALHEYLIEIRCQSSCHHLLSLLASPASSIVPGPLGAEWPVQVIGTGPFKLTRRDDSVLVLDANPDYFLRPSQLDRVEMWFLPDIYEAREGKQFIDLQASGDEDSPQSRLLEQRGSSELRPLRENDLESGGMNFRHFGGALPSSAEGGWSAVERHDFGCKYILLHQAKGGPLQQPELRDALFHAIRNQAAVEGLGGNRGELADAFVRKVSWMEKLSPYGVLDDKEKALTGALDLQGRSRKEGQEEQDRVHWCALLLLTYAGAGNERDAAWLAKTLDGIGVTLKVRFVPYEELSDPSVRTEADLLLLEQPVDADAEGAMWSILGGGQSPLRSCLSEACLQRLDSGLSGLPAMPSREARLRQLLRLEEELLAERAVILWYRWRQTASFPVQLQGVKISAFGWVDYKDLWFRDSCGEGEASTLLFPAQA</sequence>
<name>A0ABW3URI7_9BACL</name>
<dbReference type="PANTHER" id="PTHR30290:SF72">
    <property type="entry name" value="HTH-TYPE TRANSCRIPTIONAL REGULATOR SGRR"/>
    <property type="match status" value="1"/>
</dbReference>
<dbReference type="InterPro" id="IPR025370">
    <property type="entry name" value="SgrR_HTH_N"/>
</dbReference>
<feature type="domain" description="Transcriptional regulator SgrR N-terminal HTH" evidence="4">
    <location>
        <begin position="5"/>
        <end position="113"/>
    </location>
</feature>
<feature type="compositionally biased region" description="Basic and acidic residues" evidence="2">
    <location>
        <begin position="352"/>
        <end position="364"/>
    </location>
</feature>
<reference evidence="6" key="1">
    <citation type="journal article" date="2019" name="Int. J. Syst. Evol. Microbiol.">
        <title>The Global Catalogue of Microorganisms (GCM) 10K type strain sequencing project: providing services to taxonomists for standard genome sequencing and annotation.</title>
        <authorList>
            <consortium name="The Broad Institute Genomics Platform"/>
            <consortium name="The Broad Institute Genome Sequencing Center for Infectious Disease"/>
            <person name="Wu L."/>
            <person name="Ma J."/>
        </authorList>
    </citation>
    <scope>NUCLEOTIDE SEQUENCE [LARGE SCALE GENOMIC DNA]</scope>
    <source>
        <strain evidence="6">CCUG 53270</strain>
    </source>
</reference>
<dbReference type="RefSeq" id="WP_345593488.1">
    <property type="nucleotide sequence ID" value="NZ_BAABJG010000045.1"/>
</dbReference>
<dbReference type="EMBL" id="JBHTLU010000022">
    <property type="protein sequence ID" value="MFD1222135.1"/>
    <property type="molecule type" value="Genomic_DNA"/>
</dbReference>
<dbReference type="Gene3D" id="3.10.105.10">
    <property type="entry name" value="Dipeptide-binding Protein, Domain 3"/>
    <property type="match status" value="1"/>
</dbReference>
<dbReference type="Pfam" id="PF12793">
    <property type="entry name" value="SgrR_N"/>
    <property type="match status" value="1"/>
</dbReference>
<proteinExistence type="predicted"/>
<dbReference type="InterPro" id="IPR000914">
    <property type="entry name" value="SBP_5_dom"/>
</dbReference>
<dbReference type="Proteomes" id="UP001597180">
    <property type="component" value="Unassembled WGS sequence"/>
</dbReference>
<evidence type="ECO:0000259" key="4">
    <source>
        <dbReference type="Pfam" id="PF12793"/>
    </source>
</evidence>
<dbReference type="InterPro" id="IPR039424">
    <property type="entry name" value="SBP_5"/>
</dbReference>
<keyword evidence="6" id="KW-1185">Reference proteome</keyword>
<feature type="region of interest" description="Disordered" evidence="2">
    <location>
        <begin position="340"/>
        <end position="364"/>
    </location>
</feature>
<dbReference type="Gene3D" id="3.40.190.10">
    <property type="entry name" value="Periplasmic binding protein-like II"/>
    <property type="match status" value="1"/>
</dbReference>
<comment type="caution">
    <text evidence="5">The sequence shown here is derived from an EMBL/GenBank/DDBJ whole genome shotgun (WGS) entry which is preliminary data.</text>
</comment>
<gene>
    <name evidence="5" type="ORF">ACFQ4B_18600</name>
</gene>
<organism evidence="5 6">
    <name type="scientific">Paenibacillus vulneris</name>
    <dbReference type="NCBI Taxonomy" id="1133364"/>
    <lineage>
        <taxon>Bacteria</taxon>
        <taxon>Bacillati</taxon>
        <taxon>Bacillota</taxon>
        <taxon>Bacilli</taxon>
        <taxon>Bacillales</taxon>
        <taxon>Paenibacillaceae</taxon>
        <taxon>Paenibacillus</taxon>
    </lineage>
</organism>
<accession>A0ABW3URI7</accession>
<evidence type="ECO:0000256" key="1">
    <source>
        <dbReference type="ARBA" id="ARBA00023125"/>
    </source>
</evidence>
<feature type="domain" description="Solute-binding protein family 5" evidence="3">
    <location>
        <begin position="176"/>
        <end position="566"/>
    </location>
</feature>
<protein>
    <submittedName>
        <fullName evidence="5">ABC transporter substrate-binding protein</fullName>
    </submittedName>
</protein>
<evidence type="ECO:0000313" key="6">
    <source>
        <dbReference type="Proteomes" id="UP001597180"/>
    </source>
</evidence>
<keyword evidence="1" id="KW-0238">DNA-binding</keyword>
<dbReference type="PANTHER" id="PTHR30290">
    <property type="entry name" value="PERIPLASMIC BINDING COMPONENT OF ABC TRANSPORTER"/>
    <property type="match status" value="1"/>
</dbReference>
<evidence type="ECO:0000259" key="3">
    <source>
        <dbReference type="Pfam" id="PF00496"/>
    </source>
</evidence>